<proteinExistence type="predicted"/>
<sequence>MNWFADNSTLIQTFTAIATALIWAVYLQMLLSGVFRQRRPSLSINRGSGEGLEAQVILSNLGYEPIYVQDLLVTLDVEGDGVHTYYVTDRRELSSDQIAQSLGGTTQGPLKMGDYISLGTVRGILSRGAPYFTDDKVLKLNEITFIVLGTAHKPGGARKTYRVVQGGDEVEHLKPTRLDTERLSARACRRIHAEQGSDV</sequence>
<keyword evidence="1" id="KW-0472">Membrane</keyword>
<keyword evidence="3" id="KW-1185">Reference proteome</keyword>
<name>W4HDW3_9RHOB</name>
<organism evidence="2 3">
    <name type="scientific">Roseivivax marinus</name>
    <dbReference type="NCBI Taxonomy" id="1379903"/>
    <lineage>
        <taxon>Bacteria</taxon>
        <taxon>Pseudomonadati</taxon>
        <taxon>Pseudomonadota</taxon>
        <taxon>Alphaproteobacteria</taxon>
        <taxon>Rhodobacterales</taxon>
        <taxon>Roseobacteraceae</taxon>
        <taxon>Roseivivax</taxon>
    </lineage>
</organism>
<gene>
    <name evidence="2" type="ORF">ATO8_19429</name>
</gene>
<reference evidence="2 3" key="1">
    <citation type="journal article" date="2014" name="Antonie Van Leeuwenhoek">
        <title>Roseivivax atlanticus sp. nov., isolated from surface seawater of the Atlantic Ocean.</title>
        <authorList>
            <person name="Li G."/>
            <person name="Lai Q."/>
            <person name="Liu X."/>
            <person name="Sun F."/>
            <person name="Shao Z."/>
        </authorList>
    </citation>
    <scope>NUCLEOTIDE SEQUENCE [LARGE SCALE GENOMIC DNA]</scope>
    <source>
        <strain evidence="2 3">22II-s10s</strain>
    </source>
</reference>
<keyword evidence="1" id="KW-0812">Transmembrane</keyword>
<dbReference type="AlphaFoldDB" id="W4HDW3"/>
<accession>W4HDW3</accession>
<feature type="transmembrane region" description="Helical" evidence="1">
    <location>
        <begin position="12"/>
        <end position="35"/>
    </location>
</feature>
<evidence type="ECO:0000313" key="2">
    <source>
        <dbReference type="EMBL" id="ETW10952.1"/>
    </source>
</evidence>
<dbReference type="eggNOG" id="ENOG5032V0A">
    <property type="taxonomic scope" value="Bacteria"/>
</dbReference>
<comment type="caution">
    <text evidence="2">The sequence shown here is derived from an EMBL/GenBank/DDBJ whole genome shotgun (WGS) entry which is preliminary data.</text>
</comment>
<dbReference type="Proteomes" id="UP000019063">
    <property type="component" value="Unassembled WGS sequence"/>
</dbReference>
<protein>
    <submittedName>
        <fullName evidence="2">Uncharacterized protein</fullName>
    </submittedName>
</protein>
<dbReference type="EMBL" id="AQQW01000019">
    <property type="protein sequence ID" value="ETW10952.1"/>
    <property type="molecule type" value="Genomic_DNA"/>
</dbReference>
<evidence type="ECO:0000256" key="1">
    <source>
        <dbReference type="SAM" id="Phobius"/>
    </source>
</evidence>
<keyword evidence="1" id="KW-1133">Transmembrane helix</keyword>
<dbReference type="RefSeq" id="WP_051487935.1">
    <property type="nucleotide sequence ID" value="NZ_AQQW01000019.1"/>
</dbReference>
<dbReference type="STRING" id="1379903.ATO8_19429"/>
<evidence type="ECO:0000313" key="3">
    <source>
        <dbReference type="Proteomes" id="UP000019063"/>
    </source>
</evidence>